<reference evidence="9 10" key="1">
    <citation type="submission" date="2018-05" db="EMBL/GenBank/DDBJ databases">
        <title>Genomic Encyclopedia of Type Strains, Phase IV (KMG-V): Genome sequencing to study the core and pangenomes of soil and plant-associated prokaryotes.</title>
        <authorList>
            <person name="Whitman W."/>
        </authorList>
    </citation>
    <scope>NUCLEOTIDE SEQUENCE [LARGE SCALE GENOMIC DNA]</scope>
    <source>
        <strain evidence="9 10">SIr-6563</strain>
    </source>
</reference>
<evidence type="ECO:0000256" key="1">
    <source>
        <dbReference type="ARBA" id="ARBA00004418"/>
    </source>
</evidence>
<dbReference type="PROSITE" id="PS01039">
    <property type="entry name" value="SBP_BACTERIAL_3"/>
    <property type="match status" value="1"/>
</dbReference>
<evidence type="ECO:0000256" key="3">
    <source>
        <dbReference type="ARBA" id="ARBA00022448"/>
    </source>
</evidence>
<dbReference type="SUPFAM" id="SSF53850">
    <property type="entry name" value="Periplasmic binding protein-like II"/>
    <property type="match status" value="1"/>
</dbReference>
<dbReference type="InterPro" id="IPR018313">
    <property type="entry name" value="SBP_3_CS"/>
</dbReference>
<evidence type="ECO:0000256" key="2">
    <source>
        <dbReference type="ARBA" id="ARBA00010333"/>
    </source>
</evidence>
<evidence type="ECO:0000313" key="9">
    <source>
        <dbReference type="EMBL" id="PXX16325.1"/>
    </source>
</evidence>
<feature type="chain" id="PRO_5046208235" evidence="7">
    <location>
        <begin position="31"/>
        <end position="269"/>
    </location>
</feature>
<dbReference type="CDD" id="cd13703">
    <property type="entry name" value="PBP2_HisJ_LAO"/>
    <property type="match status" value="1"/>
</dbReference>
<dbReference type="NCBIfam" id="TIGR01096">
    <property type="entry name" value="3A0103s03R"/>
    <property type="match status" value="1"/>
</dbReference>
<gene>
    <name evidence="9" type="ORF">C7400_108132</name>
</gene>
<name>A0ABX5MPE9_9BURK</name>
<dbReference type="Gene3D" id="3.40.190.10">
    <property type="entry name" value="Periplasmic binding protein-like II"/>
    <property type="match status" value="2"/>
</dbReference>
<feature type="domain" description="Solute-binding protein family 3/N-terminal" evidence="8">
    <location>
        <begin position="35"/>
        <end position="264"/>
    </location>
</feature>
<evidence type="ECO:0000256" key="6">
    <source>
        <dbReference type="RuleBase" id="RU003744"/>
    </source>
</evidence>
<dbReference type="PANTHER" id="PTHR35936">
    <property type="entry name" value="MEMBRANE-BOUND LYTIC MUREIN TRANSGLYCOSYLASE F"/>
    <property type="match status" value="1"/>
</dbReference>
<dbReference type="Proteomes" id="UP000247515">
    <property type="component" value="Unassembled WGS sequence"/>
</dbReference>
<keyword evidence="5" id="KW-0574">Periplasm</keyword>
<sequence>MNHSLRPDRRKMKKFAVCVALALMAGSAAARDWHTVRIGVDASYPPFESKAANGQIVGFDVDLTKALCARMNVKCVWVENDLDGIIPALKARKFDAIVSSLTITPQRRQQIDYSDKLFDAPARMIARSGSPLLPTPESLKGKNVGVEQGSTQEAYAKVHWAPKGVNVVSYQNQDQVYQDLIAGRLDATLQDEVQADYGFLKTPRGKGFGWAGPEVEDLATIGDGTAIGLRKDDADLKAKLNAALASLHKDGTFDQIAKQYFDFPIYKGK</sequence>
<dbReference type="EMBL" id="QJJV01000008">
    <property type="protein sequence ID" value="PXX16325.1"/>
    <property type="molecule type" value="Genomic_DNA"/>
</dbReference>
<protein>
    <submittedName>
        <fullName evidence="9">Amino acid ABC transporter substrate-binding protein (PAAT family)</fullName>
    </submittedName>
</protein>
<organism evidence="9 10">
    <name type="scientific">Paraburkholderia tropica</name>
    <dbReference type="NCBI Taxonomy" id="92647"/>
    <lineage>
        <taxon>Bacteria</taxon>
        <taxon>Pseudomonadati</taxon>
        <taxon>Pseudomonadota</taxon>
        <taxon>Betaproteobacteria</taxon>
        <taxon>Burkholderiales</taxon>
        <taxon>Burkholderiaceae</taxon>
        <taxon>Paraburkholderia</taxon>
    </lineage>
</organism>
<keyword evidence="4 7" id="KW-0732">Signal</keyword>
<comment type="caution">
    <text evidence="9">The sequence shown here is derived from an EMBL/GenBank/DDBJ whole genome shotgun (WGS) entry which is preliminary data.</text>
</comment>
<evidence type="ECO:0000313" key="10">
    <source>
        <dbReference type="Proteomes" id="UP000247515"/>
    </source>
</evidence>
<feature type="signal peptide" evidence="7">
    <location>
        <begin position="1"/>
        <end position="30"/>
    </location>
</feature>
<evidence type="ECO:0000256" key="4">
    <source>
        <dbReference type="ARBA" id="ARBA00022729"/>
    </source>
</evidence>
<evidence type="ECO:0000259" key="8">
    <source>
        <dbReference type="SMART" id="SM00062"/>
    </source>
</evidence>
<comment type="subcellular location">
    <subcellularLocation>
        <location evidence="1">Periplasm</location>
    </subcellularLocation>
</comment>
<accession>A0ABX5MPE9</accession>
<comment type="similarity">
    <text evidence="2 6">Belongs to the bacterial solute-binding protein 3 family.</text>
</comment>
<keyword evidence="3" id="KW-0813">Transport</keyword>
<keyword evidence="10" id="KW-1185">Reference proteome</keyword>
<evidence type="ECO:0000256" key="5">
    <source>
        <dbReference type="ARBA" id="ARBA00022764"/>
    </source>
</evidence>
<dbReference type="Pfam" id="PF00497">
    <property type="entry name" value="SBP_bac_3"/>
    <property type="match status" value="1"/>
</dbReference>
<evidence type="ECO:0000256" key="7">
    <source>
        <dbReference type="SAM" id="SignalP"/>
    </source>
</evidence>
<dbReference type="PANTHER" id="PTHR35936:SF13">
    <property type="entry name" value="HISTIDINE-BINDING PERIPLASMIC PROTEIN"/>
    <property type="match status" value="1"/>
</dbReference>
<dbReference type="SMART" id="SM00062">
    <property type="entry name" value="PBPb"/>
    <property type="match status" value="1"/>
</dbReference>
<dbReference type="InterPro" id="IPR001638">
    <property type="entry name" value="Solute-binding_3/MltF_N"/>
</dbReference>
<proteinExistence type="inferred from homology"/>
<dbReference type="InterPro" id="IPR005768">
    <property type="entry name" value="Lys_Arg_Orn-bd"/>
</dbReference>